<evidence type="ECO:0000313" key="2">
    <source>
        <dbReference type="EMBL" id="GJM95781.1"/>
    </source>
</evidence>
<keyword evidence="3" id="KW-1185">Reference proteome</keyword>
<organism evidence="2 3">
    <name type="scientific">Eleusine coracana subsp. coracana</name>
    <dbReference type="NCBI Taxonomy" id="191504"/>
    <lineage>
        <taxon>Eukaryota</taxon>
        <taxon>Viridiplantae</taxon>
        <taxon>Streptophyta</taxon>
        <taxon>Embryophyta</taxon>
        <taxon>Tracheophyta</taxon>
        <taxon>Spermatophyta</taxon>
        <taxon>Magnoliopsida</taxon>
        <taxon>Liliopsida</taxon>
        <taxon>Poales</taxon>
        <taxon>Poaceae</taxon>
        <taxon>PACMAD clade</taxon>
        <taxon>Chloridoideae</taxon>
        <taxon>Cynodonteae</taxon>
        <taxon>Eleusininae</taxon>
        <taxon>Eleusine</taxon>
    </lineage>
</organism>
<dbReference type="EMBL" id="BQKI01000006">
    <property type="protein sequence ID" value="GJM95781.1"/>
    <property type="molecule type" value="Genomic_DNA"/>
</dbReference>
<proteinExistence type="predicted"/>
<reference evidence="2" key="1">
    <citation type="journal article" date="2018" name="DNA Res.">
        <title>Multiple hybrid de novo genome assembly of finger millet, an orphan allotetraploid crop.</title>
        <authorList>
            <person name="Hatakeyama M."/>
            <person name="Aluri S."/>
            <person name="Balachadran M.T."/>
            <person name="Sivarajan S.R."/>
            <person name="Patrignani A."/>
            <person name="Gruter S."/>
            <person name="Poveda L."/>
            <person name="Shimizu-Inatsugi R."/>
            <person name="Baeten J."/>
            <person name="Francoijs K.J."/>
            <person name="Nataraja K.N."/>
            <person name="Reddy Y.A.N."/>
            <person name="Phadnis S."/>
            <person name="Ravikumar R.L."/>
            <person name="Schlapbach R."/>
            <person name="Sreeman S.M."/>
            <person name="Shimizu K.K."/>
        </authorList>
    </citation>
    <scope>NUCLEOTIDE SEQUENCE</scope>
</reference>
<protein>
    <submittedName>
        <fullName evidence="2">Uncharacterized protein</fullName>
    </submittedName>
</protein>
<comment type="caution">
    <text evidence="2">The sequence shown here is derived from an EMBL/GenBank/DDBJ whole genome shotgun (WGS) entry which is preliminary data.</text>
</comment>
<feature type="compositionally biased region" description="Low complexity" evidence="1">
    <location>
        <begin position="40"/>
        <end position="50"/>
    </location>
</feature>
<feature type="compositionally biased region" description="Basic residues" evidence="1">
    <location>
        <begin position="1"/>
        <end position="10"/>
    </location>
</feature>
<dbReference type="AlphaFoldDB" id="A0AAV5CCI9"/>
<gene>
    <name evidence="2" type="primary">ga12559</name>
    <name evidence="2" type="ORF">PR202_ga12559</name>
</gene>
<evidence type="ECO:0000256" key="1">
    <source>
        <dbReference type="SAM" id="MobiDB-lite"/>
    </source>
</evidence>
<sequence length="72" mass="8014">MKQTAHHRRQYVGDKDDDEEEFPRDTGLPTPAHSDRPSSRSEPPSKTSSDAGAAKKTDEVSKSSKKRKETDS</sequence>
<evidence type="ECO:0000313" key="3">
    <source>
        <dbReference type="Proteomes" id="UP001054889"/>
    </source>
</evidence>
<feature type="compositionally biased region" description="Basic and acidic residues" evidence="1">
    <location>
        <begin position="53"/>
        <end position="72"/>
    </location>
</feature>
<accession>A0AAV5CCI9</accession>
<dbReference type="Proteomes" id="UP001054889">
    <property type="component" value="Unassembled WGS sequence"/>
</dbReference>
<feature type="region of interest" description="Disordered" evidence="1">
    <location>
        <begin position="1"/>
        <end position="72"/>
    </location>
</feature>
<reference evidence="2" key="2">
    <citation type="submission" date="2021-12" db="EMBL/GenBank/DDBJ databases">
        <title>Resequencing data analysis of finger millet.</title>
        <authorList>
            <person name="Hatakeyama M."/>
            <person name="Aluri S."/>
            <person name="Balachadran M.T."/>
            <person name="Sivarajan S.R."/>
            <person name="Poveda L."/>
            <person name="Shimizu-Inatsugi R."/>
            <person name="Schlapbach R."/>
            <person name="Sreeman S.M."/>
            <person name="Shimizu K.K."/>
        </authorList>
    </citation>
    <scope>NUCLEOTIDE SEQUENCE</scope>
</reference>
<name>A0AAV5CCI9_ELECO</name>